<dbReference type="GO" id="GO:0016491">
    <property type="term" value="F:oxidoreductase activity"/>
    <property type="evidence" value="ECO:0007669"/>
    <property type="project" value="UniProtKB-KW"/>
</dbReference>
<dbReference type="SUPFAM" id="SSF51905">
    <property type="entry name" value="FAD/NAD(P)-binding domain"/>
    <property type="match status" value="1"/>
</dbReference>
<comment type="caution">
    <text evidence="4">The sequence shown here is derived from an EMBL/GenBank/DDBJ whole genome shotgun (WGS) entry which is preliminary data.</text>
</comment>
<sequence>MKNIYDVIIIGGSYAGLSAAMALGRSLRNVLIIDAGKPCNRNTPHSQNFITQDGEKPHIIADKARKQVLAYSTVKLVSDVAKSGEKTEHGFKISTQSGTYYEAKKLIIATGIKDILPNIKGFKDTWAKSVIHCPYCHGYEFRNKKTAIMSNGDKAYHMIPLIHNLTKKFSVITQGKAHFTEEQLMHLKQHNIPLIEKEILEIVHENGAVKHVIYNDGTTEAFDAIYAQLPFEQHTNIPNELGCELTEQGYIQVDEMQKTTVPGIYACGDNTNRLRSVANAVYSGNLTGAVLNMELAHEAF</sequence>
<evidence type="ECO:0000313" key="4">
    <source>
        <dbReference type="EMBL" id="TXE11751.1"/>
    </source>
</evidence>
<dbReference type="InterPro" id="IPR023753">
    <property type="entry name" value="FAD/NAD-binding_dom"/>
</dbReference>
<reference evidence="5" key="1">
    <citation type="submission" date="2019-08" db="EMBL/GenBank/DDBJ databases">
        <title>Seonamhaeicola sediminis sp. nov., isolated from marine sediment.</title>
        <authorList>
            <person name="Cao W.R."/>
        </authorList>
    </citation>
    <scope>NUCLEOTIDE SEQUENCE [LARGE SCALE GENOMIC DNA]</scope>
    <source>
        <strain evidence="5">Gy8</strain>
    </source>
</reference>
<dbReference type="RefSeq" id="WP_147133377.1">
    <property type="nucleotide sequence ID" value="NZ_VOSC01000019.1"/>
</dbReference>
<dbReference type="EMBL" id="VOSC01000019">
    <property type="protein sequence ID" value="TXE11751.1"/>
    <property type="molecule type" value="Genomic_DNA"/>
</dbReference>
<dbReference type="PRINTS" id="PR00469">
    <property type="entry name" value="PNDRDTASEII"/>
</dbReference>
<evidence type="ECO:0000313" key="5">
    <source>
        <dbReference type="Proteomes" id="UP000321790"/>
    </source>
</evidence>
<proteinExistence type="predicted"/>
<evidence type="ECO:0000256" key="1">
    <source>
        <dbReference type="ARBA" id="ARBA00022630"/>
    </source>
</evidence>
<dbReference type="PANTHER" id="PTHR48105">
    <property type="entry name" value="THIOREDOXIN REDUCTASE 1-RELATED-RELATED"/>
    <property type="match status" value="1"/>
</dbReference>
<evidence type="ECO:0000256" key="2">
    <source>
        <dbReference type="ARBA" id="ARBA00023002"/>
    </source>
</evidence>
<organism evidence="4 5">
    <name type="scientific">Seonamhaeicola algicola</name>
    <dbReference type="NCBI Taxonomy" id="1719036"/>
    <lineage>
        <taxon>Bacteria</taxon>
        <taxon>Pseudomonadati</taxon>
        <taxon>Bacteroidota</taxon>
        <taxon>Flavobacteriia</taxon>
        <taxon>Flavobacteriales</taxon>
        <taxon>Flavobacteriaceae</taxon>
    </lineage>
</organism>
<feature type="domain" description="FAD/NAD(P)-binding" evidence="3">
    <location>
        <begin position="5"/>
        <end position="284"/>
    </location>
</feature>
<dbReference type="Gene3D" id="3.50.50.60">
    <property type="entry name" value="FAD/NAD(P)-binding domain"/>
    <property type="match status" value="2"/>
</dbReference>
<dbReference type="Proteomes" id="UP000321790">
    <property type="component" value="Unassembled WGS sequence"/>
</dbReference>
<accession>A0A5C7ATN7</accession>
<keyword evidence="5" id="KW-1185">Reference proteome</keyword>
<keyword evidence="2" id="KW-0560">Oxidoreductase</keyword>
<keyword evidence="1" id="KW-0285">Flavoprotein</keyword>
<dbReference type="AlphaFoldDB" id="A0A5C7ATN7"/>
<protein>
    <submittedName>
        <fullName evidence="4">NAD(P)/FAD-dependent oxidoreductase</fullName>
    </submittedName>
</protein>
<name>A0A5C7ATN7_9FLAO</name>
<gene>
    <name evidence="4" type="ORF">FUA26_06690</name>
</gene>
<dbReference type="Pfam" id="PF07992">
    <property type="entry name" value="Pyr_redox_2"/>
    <property type="match status" value="1"/>
</dbReference>
<dbReference type="OrthoDB" id="9806179at2"/>
<dbReference type="PRINTS" id="PR00368">
    <property type="entry name" value="FADPNR"/>
</dbReference>
<dbReference type="InterPro" id="IPR036188">
    <property type="entry name" value="FAD/NAD-bd_sf"/>
</dbReference>
<evidence type="ECO:0000259" key="3">
    <source>
        <dbReference type="Pfam" id="PF07992"/>
    </source>
</evidence>
<dbReference type="InterPro" id="IPR050097">
    <property type="entry name" value="Ferredoxin-NADP_redctase_2"/>
</dbReference>